<reference evidence="6 7" key="1">
    <citation type="journal article" date="2014" name="BMC Genomics">
        <title>Comparative genome sequencing reveals chemotype-specific gene clusters in the toxigenic black mold Stachybotrys.</title>
        <authorList>
            <person name="Semeiks J."/>
            <person name="Borek D."/>
            <person name="Otwinowski Z."/>
            <person name="Grishin N.V."/>
        </authorList>
    </citation>
    <scope>NUCLEOTIDE SEQUENCE [LARGE SCALE GENOMIC DNA]</scope>
    <source>
        <strain evidence="6 7">IBT 40285</strain>
    </source>
</reference>
<dbReference type="Pfam" id="PF08386">
    <property type="entry name" value="Abhydrolase_4"/>
    <property type="match status" value="1"/>
</dbReference>
<dbReference type="Pfam" id="PF00561">
    <property type="entry name" value="Abhydrolase_1"/>
    <property type="match status" value="1"/>
</dbReference>
<dbReference type="EMBL" id="KL659590">
    <property type="protein sequence ID" value="KFA69256.1"/>
    <property type="molecule type" value="Genomic_DNA"/>
</dbReference>
<dbReference type="InParanoid" id="A0A084QZ71"/>
<evidence type="ECO:0000256" key="2">
    <source>
        <dbReference type="ARBA" id="ARBA00022801"/>
    </source>
</evidence>
<dbReference type="GO" id="GO:0016787">
    <property type="term" value="F:hydrolase activity"/>
    <property type="evidence" value="ECO:0007669"/>
    <property type="project" value="UniProtKB-KW"/>
</dbReference>
<evidence type="ECO:0000313" key="7">
    <source>
        <dbReference type="Proteomes" id="UP000028524"/>
    </source>
</evidence>
<dbReference type="InterPro" id="IPR029058">
    <property type="entry name" value="AB_hydrolase_fold"/>
</dbReference>
<feature type="domain" description="Peptidase S33 tripeptidyl aminopeptidase-like C-terminal" evidence="5">
    <location>
        <begin position="428"/>
        <end position="529"/>
    </location>
</feature>
<comment type="similarity">
    <text evidence="1">Belongs to the peptidase S33 family.</text>
</comment>
<name>A0A084QZ71_STAC4</name>
<feature type="chain" id="PRO_5001779776" evidence="3">
    <location>
        <begin position="17"/>
        <end position="556"/>
    </location>
</feature>
<dbReference type="OMA" id="APFETWD"/>
<keyword evidence="7" id="KW-1185">Reference proteome</keyword>
<gene>
    <name evidence="6" type="ORF">S40285_07411</name>
</gene>
<evidence type="ECO:0000256" key="3">
    <source>
        <dbReference type="SAM" id="SignalP"/>
    </source>
</evidence>
<dbReference type="PANTHER" id="PTHR43248:SF25">
    <property type="entry name" value="AB HYDROLASE-1 DOMAIN-CONTAINING PROTEIN-RELATED"/>
    <property type="match status" value="1"/>
</dbReference>
<dbReference type="InterPro" id="IPR051601">
    <property type="entry name" value="Serine_prot/Carboxylest_S33"/>
</dbReference>
<keyword evidence="2" id="KW-0378">Hydrolase</keyword>
<protein>
    <submittedName>
        <fullName evidence="6">Uncharacterized protein</fullName>
    </submittedName>
</protein>
<evidence type="ECO:0000259" key="5">
    <source>
        <dbReference type="Pfam" id="PF08386"/>
    </source>
</evidence>
<dbReference type="InterPro" id="IPR013595">
    <property type="entry name" value="Pept_S33_TAP-like_C"/>
</dbReference>
<dbReference type="OrthoDB" id="425534at2759"/>
<dbReference type="PANTHER" id="PTHR43248">
    <property type="entry name" value="2-SUCCINYL-6-HYDROXY-2,4-CYCLOHEXADIENE-1-CARBOXYLATE SYNTHASE"/>
    <property type="match status" value="1"/>
</dbReference>
<evidence type="ECO:0000256" key="1">
    <source>
        <dbReference type="ARBA" id="ARBA00010088"/>
    </source>
</evidence>
<dbReference type="SUPFAM" id="SSF53474">
    <property type="entry name" value="alpha/beta-Hydrolases"/>
    <property type="match status" value="1"/>
</dbReference>
<feature type="signal peptide" evidence="3">
    <location>
        <begin position="1"/>
        <end position="16"/>
    </location>
</feature>
<dbReference type="Proteomes" id="UP000028524">
    <property type="component" value="Unassembled WGS sequence"/>
</dbReference>
<dbReference type="STRING" id="1283841.A0A084QZ71"/>
<accession>A0A084QZ71</accession>
<dbReference type="Gene3D" id="3.40.50.1820">
    <property type="entry name" value="alpha/beta hydrolase"/>
    <property type="match status" value="1"/>
</dbReference>
<evidence type="ECO:0000313" key="6">
    <source>
        <dbReference type="EMBL" id="KFA69256.1"/>
    </source>
</evidence>
<organism evidence="6 7">
    <name type="scientific">Stachybotrys chlorohalonatus (strain IBT 40285)</name>
    <dbReference type="NCBI Taxonomy" id="1283841"/>
    <lineage>
        <taxon>Eukaryota</taxon>
        <taxon>Fungi</taxon>
        <taxon>Dikarya</taxon>
        <taxon>Ascomycota</taxon>
        <taxon>Pezizomycotina</taxon>
        <taxon>Sordariomycetes</taxon>
        <taxon>Hypocreomycetidae</taxon>
        <taxon>Hypocreales</taxon>
        <taxon>Stachybotryaceae</taxon>
        <taxon>Stachybotrys</taxon>
    </lineage>
</organism>
<sequence>MLSKTVIISSVLLASAKTPPLVLDQRQDSAIDWARCDLDLPESLEAAITEPLDCATIQVPLDYTDPDSDPLDLQLIRVRANREPVDNSVIFNPGGPGGSGIQEIIKNGVRYRDIFGGHHSIIGFDARGSGRTIPFICDLASGPSDGSPGCGSNLTARNAYAMIPQENPYDILISKAWEDGKWLADACAAGKNDTARFYGTSFVARDLVAIVDALDEDGLIRFWGRSYSTVLGQTVAAMFPDRVERMLLEAVVLAEDYNSGRWLAPTRDVEAFLSNFFRECINAGPRICSPAGFHGNSTTAQSLLEEMAEVFQELIDEPAFISRDYPTREWWRPADDNTVYIQLKFVIMNALSNPAGWTTLASVIQNALDRDWTLFTNPAPTPAPEEIPWNLGLPSNFHGIACSDSTFRASRPEELYSLAEAQSSQGSFADAFSPQVWVCAHWKFDAAERYTGSWDNIRTRAPIMLVNSRYDPITPLSAAQETAVRFRDSRLFIHEGVGHGVARQPSNCTYQIIGNYFANGTLPTMHTTCESDITVWEIAAAAAEAQAEASGAQSGY</sequence>
<proteinExistence type="inferred from homology"/>
<dbReference type="InterPro" id="IPR000073">
    <property type="entry name" value="AB_hydrolase_1"/>
</dbReference>
<dbReference type="AlphaFoldDB" id="A0A084QZ71"/>
<feature type="domain" description="AB hydrolase-1" evidence="4">
    <location>
        <begin position="88"/>
        <end position="251"/>
    </location>
</feature>
<keyword evidence="3" id="KW-0732">Signal</keyword>
<evidence type="ECO:0000259" key="4">
    <source>
        <dbReference type="Pfam" id="PF00561"/>
    </source>
</evidence>
<dbReference type="HOGENOM" id="CLU_013364_5_0_1"/>